<gene>
    <name evidence="1" type="ORF">MM415B01507_0004</name>
</gene>
<accession>A0A6M3IL44</accession>
<organism evidence="1">
    <name type="scientific">viral metagenome</name>
    <dbReference type="NCBI Taxonomy" id="1070528"/>
    <lineage>
        <taxon>unclassified sequences</taxon>
        <taxon>metagenomes</taxon>
        <taxon>organismal metagenomes</taxon>
    </lineage>
</organism>
<protein>
    <submittedName>
        <fullName evidence="1">Uncharacterized protein</fullName>
    </submittedName>
</protein>
<name>A0A6M3IL44_9ZZZZ</name>
<dbReference type="AlphaFoldDB" id="A0A6M3IL44"/>
<evidence type="ECO:0000313" key="1">
    <source>
        <dbReference type="EMBL" id="QJA58055.1"/>
    </source>
</evidence>
<proteinExistence type="predicted"/>
<sequence>MRSRNRLLNGPVGELVVEEPEEGGFLYNKETGNQRHFDTTNQITQALESREWVKIPKETDHPEVKFPNFKPVGIKAEDYKPPEKPYENPTKKHYLRTMNKSELMAEGLEVGLVLSDGDFTNREMIALIEAKRKEVV</sequence>
<dbReference type="EMBL" id="MT141306">
    <property type="protein sequence ID" value="QJA58055.1"/>
    <property type="molecule type" value="Genomic_DNA"/>
</dbReference>
<reference evidence="1" key="1">
    <citation type="submission" date="2020-03" db="EMBL/GenBank/DDBJ databases">
        <title>The deep terrestrial virosphere.</title>
        <authorList>
            <person name="Holmfeldt K."/>
            <person name="Nilsson E."/>
            <person name="Simone D."/>
            <person name="Lopez-Fernandez M."/>
            <person name="Wu X."/>
            <person name="de Brujin I."/>
            <person name="Lundin D."/>
            <person name="Andersson A."/>
            <person name="Bertilsson S."/>
            <person name="Dopson M."/>
        </authorList>
    </citation>
    <scope>NUCLEOTIDE SEQUENCE</scope>
    <source>
        <strain evidence="1">MM415B01507</strain>
    </source>
</reference>